<accession>A0ABX1E1P3</accession>
<evidence type="ECO:0000256" key="3">
    <source>
        <dbReference type="SAM" id="SignalP"/>
    </source>
</evidence>
<dbReference type="SUPFAM" id="SSF53850">
    <property type="entry name" value="Periplasmic binding protein-like II"/>
    <property type="match status" value="1"/>
</dbReference>
<gene>
    <name evidence="4" type="primary">phnD</name>
    <name evidence="4" type="ORF">HEQ75_09430</name>
</gene>
<dbReference type="InterPro" id="IPR005770">
    <property type="entry name" value="PhnD"/>
</dbReference>
<protein>
    <submittedName>
        <fullName evidence="4">Phosphate/phosphite/phosphonate ABC transporter substrate-binding protein</fullName>
    </submittedName>
</protein>
<dbReference type="Pfam" id="PF12974">
    <property type="entry name" value="Phosphonate-bd"/>
    <property type="match status" value="1"/>
</dbReference>
<feature type="chain" id="PRO_5045657422" evidence="3">
    <location>
        <begin position="24"/>
        <end position="289"/>
    </location>
</feature>
<evidence type="ECO:0000256" key="1">
    <source>
        <dbReference type="ARBA" id="ARBA00007162"/>
    </source>
</evidence>
<dbReference type="Proteomes" id="UP000787635">
    <property type="component" value="Unassembled WGS sequence"/>
</dbReference>
<dbReference type="PANTHER" id="PTHR35841:SF1">
    <property type="entry name" value="PHOSPHONATES-BINDING PERIPLASMIC PROTEIN"/>
    <property type="match status" value="1"/>
</dbReference>
<evidence type="ECO:0000313" key="4">
    <source>
        <dbReference type="EMBL" id="NKC31081.1"/>
    </source>
</evidence>
<dbReference type="Gene3D" id="3.40.190.10">
    <property type="entry name" value="Periplasmic binding protein-like II"/>
    <property type="match status" value="2"/>
</dbReference>
<name>A0ABX1E1P3_9PROT</name>
<keyword evidence="5" id="KW-1185">Reference proteome</keyword>
<comment type="similarity">
    <text evidence="1">Belongs to the phosphate/phosphite/phosphonate binding protein family.</text>
</comment>
<dbReference type="PANTHER" id="PTHR35841">
    <property type="entry name" value="PHOSPHONATES-BINDING PERIPLASMIC PROTEIN"/>
    <property type="match status" value="1"/>
</dbReference>
<proteinExistence type="inferred from homology"/>
<sequence length="289" mass="31587">MNRRSLLAAPLLLPALAATRAHAQGQNPSRLRMALLPDENASTIIQNAQPLRAHLTQALGREVQVVVTTDYSSMIEAMRFGRIEIAYFGPFSYVLAKSRAEGIEPFAVGVERGSPTYRSIIIANAEGPVKKLEDVRGHPVAFGDQASTSSHLAPRATILARTGLVGERDYRVVHVGTHDAVARTVESGRAPAGGLSEPIFQTLLTRGIIKRERVVDIAFSDPIPNYPMTMQSNLAPELKQAIRDAFLNLRDPALLRNFRVEGFAPTTDAAYDVLRETARILNLDLGRMS</sequence>
<evidence type="ECO:0000313" key="5">
    <source>
        <dbReference type="Proteomes" id="UP000787635"/>
    </source>
</evidence>
<dbReference type="EMBL" id="JAAVNE010000012">
    <property type="protein sequence ID" value="NKC31081.1"/>
    <property type="molecule type" value="Genomic_DNA"/>
</dbReference>
<dbReference type="NCBIfam" id="TIGR01098">
    <property type="entry name" value="3A0109s03R"/>
    <property type="match status" value="1"/>
</dbReference>
<evidence type="ECO:0000256" key="2">
    <source>
        <dbReference type="ARBA" id="ARBA00022729"/>
    </source>
</evidence>
<keyword evidence="2 3" id="KW-0732">Signal</keyword>
<organism evidence="4 5">
    <name type="scientific">Falsiroseomonas selenitidurans</name>
    <dbReference type="NCBI Taxonomy" id="2716335"/>
    <lineage>
        <taxon>Bacteria</taxon>
        <taxon>Pseudomonadati</taxon>
        <taxon>Pseudomonadota</taxon>
        <taxon>Alphaproteobacteria</taxon>
        <taxon>Acetobacterales</taxon>
        <taxon>Roseomonadaceae</taxon>
        <taxon>Falsiroseomonas</taxon>
    </lineage>
</organism>
<comment type="caution">
    <text evidence="4">The sequence shown here is derived from an EMBL/GenBank/DDBJ whole genome shotgun (WGS) entry which is preliminary data.</text>
</comment>
<reference evidence="4 5" key="1">
    <citation type="submission" date="2020-03" db="EMBL/GenBank/DDBJ databases">
        <title>Roseomonas selenitidurans sp. nov. isolated from urban soil.</title>
        <authorList>
            <person name="Liu H."/>
        </authorList>
    </citation>
    <scope>NUCLEOTIDE SEQUENCE [LARGE SCALE GENOMIC DNA]</scope>
    <source>
        <strain evidence="4 5">BU-1</strain>
    </source>
</reference>
<dbReference type="RefSeq" id="WP_168029641.1">
    <property type="nucleotide sequence ID" value="NZ_JAAVNE010000012.1"/>
</dbReference>
<feature type="signal peptide" evidence="3">
    <location>
        <begin position="1"/>
        <end position="23"/>
    </location>
</feature>